<gene>
    <name evidence="8" type="ORF">U14_04498</name>
</gene>
<dbReference type="GO" id="GO:0046872">
    <property type="term" value="F:metal ion binding"/>
    <property type="evidence" value="ECO:0007669"/>
    <property type="project" value="UniProtKB-KW"/>
</dbReference>
<dbReference type="GO" id="GO:0051536">
    <property type="term" value="F:iron-sulfur cluster binding"/>
    <property type="evidence" value="ECO:0007669"/>
    <property type="project" value="UniProtKB-KW"/>
</dbReference>
<evidence type="ECO:0000259" key="7">
    <source>
        <dbReference type="PROSITE" id="PS51918"/>
    </source>
</evidence>
<evidence type="ECO:0000256" key="1">
    <source>
        <dbReference type="ARBA" id="ARBA00001966"/>
    </source>
</evidence>
<dbReference type="NCBIfam" id="TIGR04013">
    <property type="entry name" value="B12_SAM_MJ_1487"/>
    <property type="match status" value="1"/>
</dbReference>
<dbReference type="InterPro" id="IPR006638">
    <property type="entry name" value="Elp3/MiaA/NifB-like_rSAM"/>
</dbReference>
<dbReference type="PROSITE" id="PS51332">
    <property type="entry name" value="B12_BINDING"/>
    <property type="match status" value="1"/>
</dbReference>
<accession>A0A0S6W4W4</accession>
<dbReference type="InterPro" id="IPR006158">
    <property type="entry name" value="Cobalamin-bd"/>
</dbReference>
<comment type="cofactor">
    <cofactor evidence="1">
        <name>[4Fe-4S] cluster</name>
        <dbReference type="ChEBI" id="CHEBI:49883"/>
    </cofactor>
</comment>
<dbReference type="SMART" id="SM00729">
    <property type="entry name" value="Elp3"/>
    <property type="match status" value="1"/>
</dbReference>
<dbReference type="Proteomes" id="UP000030700">
    <property type="component" value="Unassembled WGS sequence"/>
</dbReference>
<dbReference type="Pfam" id="PF04055">
    <property type="entry name" value="Radical_SAM"/>
    <property type="match status" value="1"/>
</dbReference>
<dbReference type="CDD" id="cd02068">
    <property type="entry name" value="radical_SAM_B12_BD"/>
    <property type="match status" value="1"/>
</dbReference>
<feature type="domain" description="Radical SAM core" evidence="7">
    <location>
        <begin position="184"/>
        <end position="425"/>
    </location>
</feature>
<keyword evidence="2" id="KW-0949">S-adenosyl-L-methionine</keyword>
<dbReference type="STRING" id="1499966.U14_04498"/>
<dbReference type="InterPro" id="IPR023404">
    <property type="entry name" value="rSAM_horseshoe"/>
</dbReference>
<dbReference type="CDD" id="cd01335">
    <property type="entry name" value="Radical_SAM"/>
    <property type="match status" value="1"/>
</dbReference>
<evidence type="ECO:0000256" key="5">
    <source>
        <dbReference type="ARBA" id="ARBA00023014"/>
    </source>
</evidence>
<keyword evidence="4" id="KW-0408">Iron</keyword>
<dbReference type="PANTHER" id="PTHR43409:SF17">
    <property type="entry name" value="METHYLTHIOTRANSFERASE MJ0865-RELATED"/>
    <property type="match status" value="1"/>
</dbReference>
<dbReference type="GO" id="GO:0003824">
    <property type="term" value="F:catalytic activity"/>
    <property type="evidence" value="ECO:0007669"/>
    <property type="project" value="InterPro"/>
</dbReference>
<dbReference type="HOGENOM" id="CLU_042889_0_0_0"/>
<dbReference type="Gene3D" id="3.80.30.20">
    <property type="entry name" value="tm_1862 like domain"/>
    <property type="match status" value="1"/>
</dbReference>
<dbReference type="Pfam" id="PF02310">
    <property type="entry name" value="B12-binding"/>
    <property type="match status" value="1"/>
</dbReference>
<dbReference type="PROSITE" id="PS51918">
    <property type="entry name" value="RADICAL_SAM"/>
    <property type="match status" value="1"/>
</dbReference>
<dbReference type="InterPro" id="IPR007197">
    <property type="entry name" value="rSAM"/>
</dbReference>
<dbReference type="InterPro" id="IPR051198">
    <property type="entry name" value="BchE-like"/>
</dbReference>
<evidence type="ECO:0000256" key="3">
    <source>
        <dbReference type="ARBA" id="ARBA00022723"/>
    </source>
</evidence>
<organism evidence="8">
    <name type="scientific">Candidatus Moduliflexus flocculans</name>
    <dbReference type="NCBI Taxonomy" id="1499966"/>
    <lineage>
        <taxon>Bacteria</taxon>
        <taxon>Candidatus Moduliflexota</taxon>
        <taxon>Candidatus Moduliflexia</taxon>
        <taxon>Candidatus Moduliflexales</taxon>
        <taxon>Candidatus Moduliflexaceae</taxon>
    </lineage>
</organism>
<proteinExistence type="predicted"/>
<dbReference type="AlphaFoldDB" id="A0A0S6W4W4"/>
<keyword evidence="9" id="KW-1185">Reference proteome</keyword>
<evidence type="ECO:0000259" key="6">
    <source>
        <dbReference type="PROSITE" id="PS51332"/>
    </source>
</evidence>
<dbReference type="SFLD" id="SFLDS00029">
    <property type="entry name" value="Radical_SAM"/>
    <property type="match status" value="1"/>
</dbReference>
<dbReference type="InterPro" id="IPR058240">
    <property type="entry name" value="rSAM_sf"/>
</dbReference>
<feature type="domain" description="B12-binding" evidence="6">
    <location>
        <begin position="1"/>
        <end position="151"/>
    </location>
</feature>
<reference evidence="8" key="1">
    <citation type="journal article" date="2015" name="PeerJ">
        <title>First genomic representation of candidate bacterial phylum KSB3 points to enhanced environmental sensing as a trigger of wastewater bulking.</title>
        <authorList>
            <person name="Sekiguchi Y."/>
            <person name="Ohashi A."/>
            <person name="Parks D.H."/>
            <person name="Yamauchi T."/>
            <person name="Tyson G.W."/>
            <person name="Hugenholtz P."/>
        </authorList>
    </citation>
    <scope>NUCLEOTIDE SEQUENCE [LARGE SCALE GENOMIC DNA]</scope>
</reference>
<evidence type="ECO:0000313" key="9">
    <source>
        <dbReference type="Proteomes" id="UP000030700"/>
    </source>
</evidence>
<dbReference type="InterPro" id="IPR023980">
    <property type="entry name" value="CHP04013_B12-bd/rSAM"/>
</dbReference>
<name>A0A0S6W4W4_9BACT</name>
<keyword evidence="5" id="KW-0411">Iron-sulfur</keyword>
<evidence type="ECO:0000256" key="4">
    <source>
        <dbReference type="ARBA" id="ARBA00023004"/>
    </source>
</evidence>
<dbReference type="SUPFAM" id="SSF102114">
    <property type="entry name" value="Radical SAM enzymes"/>
    <property type="match status" value="1"/>
</dbReference>
<dbReference type="GO" id="GO:0031419">
    <property type="term" value="F:cobalamin binding"/>
    <property type="evidence" value="ECO:0007669"/>
    <property type="project" value="InterPro"/>
</dbReference>
<evidence type="ECO:0000313" key="8">
    <source>
        <dbReference type="EMBL" id="GAK53233.1"/>
    </source>
</evidence>
<protein>
    <submittedName>
        <fullName evidence="8">Radical SAM domain protein</fullName>
    </submittedName>
</protein>
<sequence length="440" mass="48397">MTQLPYAVAFLDCGYNRYSIAALTGAVEVDERLQDAALYFPKIRHGKQAPPRKYRVLYEEVVALAQQHEKLVVACSFTTANFVDMRRIVAGLRDVFGQAGISNALFVAGGPHASGDPEGTLRAGFDAVVVGEGEITFPDLLVRYFHGQSFADMPGLGLIESGGAYRFTGRPALVDLGAFPPFAMRHRRFSPIEISRGCPNGCRYCQTPFFMGGVMRHRSLDCILDYTERAKRINLKVLRFISPNSFAYGSADGHSVNLLALETLLRSVSEIYGKPNVFVGSFPSEVRPEHVSPETLGLIRRFCANENLVIGAQSGSEHVLERIHRGHSVAEIINAAELTIAAGFVAHVDFMFGLPGETEQDRKETLNLMTRLVAMGAKIHGHAFMPLVGTPFAAEAPGEVDSETRLFMDNMQGKHQAHGRWRQQERLAKTTAELLASDSR</sequence>
<dbReference type="SFLD" id="SFLDG01082">
    <property type="entry name" value="B12-binding_domain_containing"/>
    <property type="match status" value="1"/>
</dbReference>
<dbReference type="Gene3D" id="3.40.50.280">
    <property type="entry name" value="Cobalamin-binding domain"/>
    <property type="match status" value="1"/>
</dbReference>
<keyword evidence="3" id="KW-0479">Metal-binding</keyword>
<evidence type="ECO:0000256" key="2">
    <source>
        <dbReference type="ARBA" id="ARBA00022691"/>
    </source>
</evidence>
<dbReference type="EMBL" id="DF820459">
    <property type="protein sequence ID" value="GAK53233.1"/>
    <property type="molecule type" value="Genomic_DNA"/>
</dbReference>
<dbReference type="PANTHER" id="PTHR43409">
    <property type="entry name" value="ANAEROBIC MAGNESIUM-PROTOPORPHYRIN IX MONOMETHYL ESTER CYCLASE-RELATED"/>
    <property type="match status" value="1"/>
</dbReference>